<protein>
    <recommendedName>
        <fullName evidence="2">HEAT repeat domain-containing protein</fullName>
    </recommendedName>
</protein>
<dbReference type="InterPro" id="IPR016024">
    <property type="entry name" value="ARM-type_fold"/>
</dbReference>
<dbReference type="SUPFAM" id="SSF48371">
    <property type="entry name" value="ARM repeat"/>
    <property type="match status" value="1"/>
</dbReference>
<dbReference type="InterPro" id="IPR011989">
    <property type="entry name" value="ARM-like"/>
</dbReference>
<reference evidence="1" key="1">
    <citation type="submission" date="2020-02" db="EMBL/GenBank/DDBJ databases">
        <authorList>
            <person name="Meier V. D."/>
        </authorList>
    </citation>
    <scope>NUCLEOTIDE SEQUENCE</scope>
    <source>
        <strain evidence="1">AVDCRST_MAG68</strain>
    </source>
</reference>
<dbReference type="Gene3D" id="1.25.10.10">
    <property type="entry name" value="Leucine-rich Repeat Variant"/>
    <property type="match status" value="1"/>
</dbReference>
<gene>
    <name evidence="1" type="ORF">AVDCRST_MAG68-4473</name>
</gene>
<evidence type="ECO:0000313" key="1">
    <source>
        <dbReference type="EMBL" id="CAA9361405.1"/>
    </source>
</evidence>
<evidence type="ECO:0008006" key="2">
    <source>
        <dbReference type="Google" id="ProtNLM"/>
    </source>
</evidence>
<organism evidence="1">
    <name type="scientific">uncultured Gemmatimonadota bacterium</name>
    <dbReference type="NCBI Taxonomy" id="203437"/>
    <lineage>
        <taxon>Bacteria</taxon>
        <taxon>Pseudomonadati</taxon>
        <taxon>Gemmatimonadota</taxon>
        <taxon>environmental samples</taxon>
    </lineage>
</organism>
<sequence>MTQKGDLLIARMVADSDDAPAHALLTEFFSGHPVDELRQLLLSDDEGTARTGAWIASELGWRSRPLIGVLAQLLNHPSKYVRFYAIDSILAAGSAEHGEAISAAVQRVEDVDDAVRWKAINFIAQAAHDQLVASLPFQRRPAIALLTRWLLDCDQSKDGAEIVARLDSSDSLERLFACIAAVRVSIRDRTALERAAVSTDVEVSSFALEQLDALQERDRTDAQV</sequence>
<dbReference type="AlphaFoldDB" id="A0A6J4MLV0"/>
<name>A0A6J4MLV0_9BACT</name>
<dbReference type="EMBL" id="CADCTW010000204">
    <property type="protein sequence ID" value="CAA9361405.1"/>
    <property type="molecule type" value="Genomic_DNA"/>
</dbReference>
<accession>A0A6J4MLV0</accession>
<proteinExistence type="predicted"/>